<keyword evidence="2" id="KW-1185">Reference proteome</keyword>
<protein>
    <recommendedName>
        <fullName evidence="3">Halobacterial output domain-containing protein</fullName>
    </recommendedName>
</protein>
<gene>
    <name evidence="1" type="ORF">C449_10563</name>
</gene>
<dbReference type="OrthoDB" id="191810at2157"/>
<dbReference type="AlphaFoldDB" id="M0MI97"/>
<evidence type="ECO:0008006" key="3">
    <source>
        <dbReference type="Google" id="ProtNLM"/>
    </source>
</evidence>
<comment type="caution">
    <text evidence="1">The sequence shown here is derived from an EMBL/GenBank/DDBJ whole genome shotgun (WGS) entry which is preliminary data.</text>
</comment>
<name>M0MI97_9EURY</name>
<reference evidence="1 2" key="1">
    <citation type="journal article" date="2014" name="PLoS Genet.">
        <title>Phylogenetically driven sequencing of extremely halophilic archaea reveals strategies for static and dynamic osmo-response.</title>
        <authorList>
            <person name="Becker E.A."/>
            <person name="Seitzer P.M."/>
            <person name="Tritt A."/>
            <person name="Larsen D."/>
            <person name="Krusor M."/>
            <person name="Yao A.I."/>
            <person name="Wu D."/>
            <person name="Madern D."/>
            <person name="Eisen J.A."/>
            <person name="Darling A.E."/>
            <person name="Facciotti M.T."/>
        </authorList>
    </citation>
    <scope>NUCLEOTIDE SEQUENCE [LARGE SCALE GENOMIC DNA]</scope>
    <source>
        <strain evidence="1 2">DSM 5350</strain>
    </source>
</reference>
<evidence type="ECO:0000313" key="1">
    <source>
        <dbReference type="EMBL" id="EMA44444.1"/>
    </source>
</evidence>
<accession>M0MI97</accession>
<dbReference type="EMBL" id="AOMD01000024">
    <property type="protein sequence ID" value="EMA44444.1"/>
    <property type="molecule type" value="Genomic_DNA"/>
</dbReference>
<organism evidence="1 2">
    <name type="scientific">Halococcus saccharolyticus DSM 5350</name>
    <dbReference type="NCBI Taxonomy" id="1227455"/>
    <lineage>
        <taxon>Archaea</taxon>
        <taxon>Methanobacteriati</taxon>
        <taxon>Methanobacteriota</taxon>
        <taxon>Stenosarchaea group</taxon>
        <taxon>Halobacteria</taxon>
        <taxon>Halobacteriales</taxon>
        <taxon>Halococcaceae</taxon>
        <taxon>Halococcus</taxon>
    </lineage>
</organism>
<evidence type="ECO:0000313" key="2">
    <source>
        <dbReference type="Proteomes" id="UP000011669"/>
    </source>
</evidence>
<proteinExistence type="predicted"/>
<dbReference type="InParanoid" id="M0MI97"/>
<dbReference type="PATRIC" id="fig|1227455.4.peg.2166"/>
<dbReference type="RefSeq" id="WP_006077972.1">
    <property type="nucleotide sequence ID" value="NZ_AOMD01000024.1"/>
</dbReference>
<sequence>MVATLDEFANELAKTDDGVVCEFDQGARFAVSADRTVEAGMALHDFAGGADTLVVDHDAESITVVGDGTEYTFRQP</sequence>
<dbReference type="STRING" id="1227455.C449_10563"/>
<dbReference type="Proteomes" id="UP000011669">
    <property type="component" value="Unassembled WGS sequence"/>
</dbReference>